<reference evidence="1" key="2">
    <citation type="journal article" date="2022" name="New Phytol.">
        <title>Evolutionary transition to the ectomycorrhizal habit in the genomes of a hyperdiverse lineage of mushroom-forming fungi.</title>
        <authorList>
            <person name="Looney B."/>
            <person name="Miyauchi S."/>
            <person name="Morin E."/>
            <person name="Drula E."/>
            <person name="Courty P.E."/>
            <person name="Kohler A."/>
            <person name="Kuo A."/>
            <person name="LaButti K."/>
            <person name="Pangilinan J."/>
            <person name="Lipzen A."/>
            <person name="Riley R."/>
            <person name="Andreopoulos W."/>
            <person name="He G."/>
            <person name="Johnson J."/>
            <person name="Nolan M."/>
            <person name="Tritt A."/>
            <person name="Barry K.W."/>
            <person name="Grigoriev I.V."/>
            <person name="Nagy L.G."/>
            <person name="Hibbett D."/>
            <person name="Henrissat B."/>
            <person name="Matheny P.B."/>
            <person name="Labbe J."/>
            <person name="Martin F.M."/>
        </authorList>
    </citation>
    <scope>NUCLEOTIDE SEQUENCE</scope>
    <source>
        <strain evidence="1">EC-137</strain>
    </source>
</reference>
<proteinExistence type="predicted"/>
<dbReference type="EMBL" id="MU273623">
    <property type="protein sequence ID" value="KAI0030404.1"/>
    <property type="molecule type" value="Genomic_DNA"/>
</dbReference>
<dbReference type="Proteomes" id="UP000814128">
    <property type="component" value="Unassembled WGS sequence"/>
</dbReference>
<organism evidence="1 2">
    <name type="scientific">Vararia minispora EC-137</name>
    <dbReference type="NCBI Taxonomy" id="1314806"/>
    <lineage>
        <taxon>Eukaryota</taxon>
        <taxon>Fungi</taxon>
        <taxon>Dikarya</taxon>
        <taxon>Basidiomycota</taxon>
        <taxon>Agaricomycotina</taxon>
        <taxon>Agaricomycetes</taxon>
        <taxon>Russulales</taxon>
        <taxon>Lachnocladiaceae</taxon>
        <taxon>Vararia</taxon>
    </lineage>
</organism>
<protein>
    <submittedName>
        <fullName evidence="1">G-protein alpha subunit-domain-containing protein</fullName>
    </submittedName>
</protein>
<sequence>MPPARRQDFLSGTAPVDVVLLGDRAQSIMPRIEALRGDPLLQTGDVRIVRRTPADEGLQETIIFTSTIACTVTDVSLVEGQLDAYRACLFHALAFVFVVDLSGYDDPESTPTSLKASMKQFEKLCSTTWCTQGVPIIVLFDNEDIFKKKLAWSSFCLCFPDYAGEDDDAYAAKQYILGCFMAFKMDRYGSIYTHFTSFGDMHLARVLFAAVQDIVLQHIIEDSENPPKSPKSRKACGFSANLGRLGERWHN</sequence>
<reference evidence="1" key="1">
    <citation type="submission" date="2021-02" db="EMBL/GenBank/DDBJ databases">
        <authorList>
            <consortium name="DOE Joint Genome Institute"/>
            <person name="Ahrendt S."/>
            <person name="Looney B.P."/>
            <person name="Miyauchi S."/>
            <person name="Morin E."/>
            <person name="Drula E."/>
            <person name="Courty P.E."/>
            <person name="Chicoki N."/>
            <person name="Fauchery L."/>
            <person name="Kohler A."/>
            <person name="Kuo A."/>
            <person name="Labutti K."/>
            <person name="Pangilinan J."/>
            <person name="Lipzen A."/>
            <person name="Riley R."/>
            <person name="Andreopoulos W."/>
            <person name="He G."/>
            <person name="Johnson J."/>
            <person name="Barry K.W."/>
            <person name="Grigoriev I.V."/>
            <person name="Nagy L."/>
            <person name="Hibbett D."/>
            <person name="Henrissat B."/>
            <person name="Matheny P.B."/>
            <person name="Labbe J."/>
            <person name="Martin F."/>
        </authorList>
    </citation>
    <scope>NUCLEOTIDE SEQUENCE</scope>
    <source>
        <strain evidence="1">EC-137</strain>
    </source>
</reference>
<evidence type="ECO:0000313" key="2">
    <source>
        <dbReference type="Proteomes" id="UP000814128"/>
    </source>
</evidence>
<evidence type="ECO:0000313" key="1">
    <source>
        <dbReference type="EMBL" id="KAI0030404.1"/>
    </source>
</evidence>
<gene>
    <name evidence="1" type="ORF">K488DRAFT_87787</name>
</gene>
<comment type="caution">
    <text evidence="1">The sequence shown here is derived from an EMBL/GenBank/DDBJ whole genome shotgun (WGS) entry which is preliminary data.</text>
</comment>
<accession>A0ACB8QF75</accession>
<name>A0ACB8QF75_9AGAM</name>
<keyword evidence="2" id="KW-1185">Reference proteome</keyword>